<evidence type="ECO:0000256" key="7">
    <source>
        <dbReference type="ARBA" id="ARBA00022779"/>
    </source>
</evidence>
<reference evidence="12 13" key="1">
    <citation type="submission" date="2019-07" db="EMBL/GenBank/DDBJ databases">
        <title>Whole genome shotgun sequence of Cellulomonas hominis NBRC 16055.</title>
        <authorList>
            <person name="Hosoyama A."/>
            <person name="Uohara A."/>
            <person name="Ohji S."/>
            <person name="Ichikawa N."/>
        </authorList>
    </citation>
    <scope>NUCLEOTIDE SEQUENCE [LARGE SCALE GENOMIC DNA]</scope>
    <source>
        <strain evidence="12 13">NBRC 16055</strain>
    </source>
</reference>
<dbReference type="AlphaFoldDB" id="A0A511FHD9"/>
<dbReference type="PANTHER" id="PTHR35091">
    <property type="entry name" value="FLAGELLAR PROTEIN FLIL"/>
    <property type="match status" value="1"/>
</dbReference>
<evidence type="ECO:0000256" key="2">
    <source>
        <dbReference type="ARBA" id="ARBA00004162"/>
    </source>
</evidence>
<evidence type="ECO:0000256" key="10">
    <source>
        <dbReference type="RuleBase" id="RU364125"/>
    </source>
</evidence>
<evidence type="ECO:0000256" key="3">
    <source>
        <dbReference type="ARBA" id="ARBA00008281"/>
    </source>
</evidence>
<dbReference type="GO" id="GO:0009425">
    <property type="term" value="C:bacterial-type flagellum basal body"/>
    <property type="evidence" value="ECO:0007669"/>
    <property type="project" value="InterPro"/>
</dbReference>
<protein>
    <recommendedName>
        <fullName evidence="10">Flagellar protein FliL</fullName>
    </recommendedName>
</protein>
<keyword evidence="4 10" id="KW-1003">Cell membrane</keyword>
<comment type="caution">
    <text evidence="12">The sequence shown here is derived from an EMBL/GenBank/DDBJ whole genome shotgun (WGS) entry which is preliminary data.</text>
</comment>
<sequence>MPEQRIIGASGKISGQRAPSQASTEPSPATPRKKRRTRRLVAVSAALVGAGAAWFLLRPSPGAATDVSEVKLGDVQTIEPISINLANGRYLRLGLGLQLTAEVAEDVDTVKALDLAIALFSQRPVEEIATRDGRDALKDELAAQLADVYHGEVVDVYFSNFVYQ</sequence>
<evidence type="ECO:0000256" key="9">
    <source>
        <dbReference type="ARBA" id="ARBA00023136"/>
    </source>
</evidence>
<keyword evidence="8 10" id="KW-1133">Transmembrane helix</keyword>
<comment type="similarity">
    <text evidence="3 10">Belongs to the FliL family.</text>
</comment>
<dbReference type="Pfam" id="PF03748">
    <property type="entry name" value="FliL"/>
    <property type="match status" value="1"/>
</dbReference>
<gene>
    <name evidence="12" type="ORF">CHO01_37950</name>
</gene>
<comment type="subcellular location">
    <subcellularLocation>
        <location evidence="2">Cell membrane</location>
        <topology evidence="2">Single-pass membrane protein</topology>
    </subcellularLocation>
</comment>
<dbReference type="GO" id="GO:0006935">
    <property type="term" value="P:chemotaxis"/>
    <property type="evidence" value="ECO:0007669"/>
    <property type="project" value="UniProtKB-KW"/>
</dbReference>
<keyword evidence="6 10" id="KW-0812">Transmembrane</keyword>
<keyword evidence="7 10" id="KW-0283">Flagellar rotation</keyword>
<evidence type="ECO:0000313" key="13">
    <source>
        <dbReference type="Proteomes" id="UP000321723"/>
    </source>
</evidence>
<accession>A0A511FHD9</accession>
<dbReference type="GO" id="GO:0071978">
    <property type="term" value="P:bacterial-type flagellum-dependent swarming motility"/>
    <property type="evidence" value="ECO:0007669"/>
    <property type="project" value="TreeGrafter"/>
</dbReference>
<evidence type="ECO:0000256" key="6">
    <source>
        <dbReference type="ARBA" id="ARBA00022692"/>
    </source>
</evidence>
<dbReference type="PANTHER" id="PTHR35091:SF2">
    <property type="entry name" value="FLAGELLAR PROTEIN FLIL"/>
    <property type="match status" value="1"/>
</dbReference>
<evidence type="ECO:0000256" key="5">
    <source>
        <dbReference type="ARBA" id="ARBA00022500"/>
    </source>
</evidence>
<feature type="region of interest" description="Disordered" evidence="11">
    <location>
        <begin position="1"/>
        <end position="36"/>
    </location>
</feature>
<evidence type="ECO:0000313" key="12">
    <source>
        <dbReference type="EMBL" id="GEL48679.1"/>
    </source>
</evidence>
<dbReference type="Proteomes" id="UP000321723">
    <property type="component" value="Unassembled WGS sequence"/>
</dbReference>
<feature type="transmembrane region" description="Helical" evidence="10">
    <location>
        <begin position="40"/>
        <end position="57"/>
    </location>
</feature>
<dbReference type="InterPro" id="IPR005503">
    <property type="entry name" value="FliL"/>
</dbReference>
<evidence type="ECO:0000256" key="1">
    <source>
        <dbReference type="ARBA" id="ARBA00002254"/>
    </source>
</evidence>
<keyword evidence="9 10" id="KW-0472">Membrane</keyword>
<dbReference type="GO" id="GO:0005886">
    <property type="term" value="C:plasma membrane"/>
    <property type="evidence" value="ECO:0007669"/>
    <property type="project" value="UniProtKB-SubCell"/>
</dbReference>
<keyword evidence="5 10" id="KW-0145">Chemotaxis</keyword>
<dbReference type="EMBL" id="BJVQ01000098">
    <property type="protein sequence ID" value="GEL48679.1"/>
    <property type="molecule type" value="Genomic_DNA"/>
</dbReference>
<evidence type="ECO:0000256" key="11">
    <source>
        <dbReference type="SAM" id="MobiDB-lite"/>
    </source>
</evidence>
<comment type="function">
    <text evidence="1 10">Controls the rotational direction of flagella during chemotaxis.</text>
</comment>
<evidence type="ECO:0000256" key="8">
    <source>
        <dbReference type="ARBA" id="ARBA00022989"/>
    </source>
</evidence>
<dbReference type="OrthoDB" id="3537056at2"/>
<feature type="compositionally biased region" description="Polar residues" evidence="11">
    <location>
        <begin position="17"/>
        <end position="27"/>
    </location>
</feature>
<organism evidence="12 13">
    <name type="scientific">Cellulomonas hominis</name>
    <dbReference type="NCBI Taxonomy" id="156981"/>
    <lineage>
        <taxon>Bacteria</taxon>
        <taxon>Bacillati</taxon>
        <taxon>Actinomycetota</taxon>
        <taxon>Actinomycetes</taxon>
        <taxon>Micrococcales</taxon>
        <taxon>Cellulomonadaceae</taxon>
        <taxon>Cellulomonas</taxon>
    </lineage>
</organism>
<keyword evidence="13" id="KW-1185">Reference proteome</keyword>
<dbReference type="RefSeq" id="WP_146840668.1">
    <property type="nucleotide sequence ID" value="NZ_BJVQ01000098.1"/>
</dbReference>
<name>A0A511FHD9_9CELL</name>
<proteinExistence type="inferred from homology"/>
<evidence type="ECO:0000256" key="4">
    <source>
        <dbReference type="ARBA" id="ARBA00022475"/>
    </source>
</evidence>